<evidence type="ECO:0000259" key="4">
    <source>
        <dbReference type="PROSITE" id="PS50949"/>
    </source>
</evidence>
<evidence type="ECO:0000256" key="3">
    <source>
        <dbReference type="ARBA" id="ARBA00023163"/>
    </source>
</evidence>
<proteinExistence type="predicted"/>
<dbReference type="AlphaFoldDB" id="A0A399F7X2"/>
<keyword evidence="2" id="KW-0238">DNA-binding</keyword>
<keyword evidence="1" id="KW-0805">Transcription regulation</keyword>
<dbReference type="EMBL" id="QWLB01000033">
    <property type="protein sequence ID" value="RIH91766.1"/>
    <property type="molecule type" value="Genomic_DNA"/>
</dbReference>
<dbReference type="Gene3D" id="1.10.10.10">
    <property type="entry name" value="Winged helix-like DNA-binding domain superfamily/Winged helix DNA-binding domain"/>
    <property type="match status" value="1"/>
</dbReference>
<evidence type="ECO:0000313" key="6">
    <source>
        <dbReference type="Proteomes" id="UP000266178"/>
    </source>
</evidence>
<dbReference type="OrthoDB" id="9802328at2"/>
<dbReference type="SUPFAM" id="SSF46785">
    <property type="entry name" value="Winged helix' DNA-binding domain"/>
    <property type="match status" value="1"/>
</dbReference>
<comment type="caution">
    <text evidence="5">The sequence shown here is derived from an EMBL/GenBank/DDBJ whole genome shotgun (WGS) entry which is preliminary data.</text>
</comment>
<sequence length="329" mass="35491">MKIRLDRDLPVSLSQQLRGQLEYGIAGGELPPGSQLPSVRELAAQLGIAMVTVSQVYKELQGAGLLESQPGRGTFVADGGLGTAQHQERTLELQRQIDALIGLAERLGVSKAELAAMVSARLGRYRASVPLNLSFVGIFPEATRAYVAHLRSVLEPGDQIEATVLQQLEADPKLLRAARRCDLVVTTANRKTQVQGLLGSKVPVVGVGFIPSERTRLALAELSPRTRLGALSTFPEFLPTLKAGVERFASHLDLLLTAVLGDTESVSQLIKSCDVIVYATGSESILEGLPESIRAFEYRHIPDPRSVERDLLPVLGRIREAKAALATHS</sequence>
<evidence type="ECO:0000313" key="5">
    <source>
        <dbReference type="EMBL" id="RIH91766.1"/>
    </source>
</evidence>
<organism evidence="5 6">
    <name type="scientific">Meiothermus granaticius NBRC 107808</name>
    <dbReference type="NCBI Taxonomy" id="1227551"/>
    <lineage>
        <taxon>Bacteria</taxon>
        <taxon>Thermotogati</taxon>
        <taxon>Deinococcota</taxon>
        <taxon>Deinococci</taxon>
        <taxon>Thermales</taxon>
        <taxon>Thermaceae</taxon>
        <taxon>Meiothermus</taxon>
    </lineage>
</organism>
<reference evidence="5 6" key="1">
    <citation type="submission" date="2018-08" db="EMBL/GenBank/DDBJ databases">
        <title>Meiothermus granaticius genome AF-68 sequencing project.</title>
        <authorList>
            <person name="Da Costa M.S."/>
            <person name="Albuquerque L."/>
            <person name="Raposo P."/>
            <person name="Froufe H.J.C."/>
            <person name="Barroso C.S."/>
            <person name="Egas C."/>
        </authorList>
    </citation>
    <scope>NUCLEOTIDE SEQUENCE [LARGE SCALE GENOMIC DNA]</scope>
    <source>
        <strain evidence="5 6">AF-68</strain>
    </source>
</reference>
<evidence type="ECO:0000256" key="1">
    <source>
        <dbReference type="ARBA" id="ARBA00023015"/>
    </source>
</evidence>
<dbReference type="InterPro" id="IPR036388">
    <property type="entry name" value="WH-like_DNA-bd_sf"/>
</dbReference>
<dbReference type="Proteomes" id="UP000266178">
    <property type="component" value="Unassembled WGS sequence"/>
</dbReference>
<protein>
    <submittedName>
        <fullName evidence="5">HTH-type transcriptional repressor YvoA</fullName>
    </submittedName>
</protein>
<keyword evidence="3" id="KW-0804">Transcription</keyword>
<evidence type="ECO:0000256" key="2">
    <source>
        <dbReference type="ARBA" id="ARBA00023125"/>
    </source>
</evidence>
<dbReference type="InterPro" id="IPR036390">
    <property type="entry name" value="WH_DNA-bd_sf"/>
</dbReference>
<dbReference type="Pfam" id="PF00392">
    <property type="entry name" value="GntR"/>
    <property type="match status" value="1"/>
</dbReference>
<feature type="domain" description="HTH gntR-type" evidence="4">
    <location>
        <begin position="11"/>
        <end position="79"/>
    </location>
</feature>
<dbReference type="PANTHER" id="PTHR38445">
    <property type="entry name" value="HTH-TYPE TRANSCRIPTIONAL REPRESSOR YTRA"/>
    <property type="match status" value="1"/>
</dbReference>
<dbReference type="InterPro" id="IPR000524">
    <property type="entry name" value="Tscrpt_reg_HTH_GntR"/>
</dbReference>
<dbReference type="CDD" id="cd07377">
    <property type="entry name" value="WHTH_GntR"/>
    <property type="match status" value="1"/>
</dbReference>
<dbReference type="PANTHER" id="PTHR38445:SF7">
    <property type="entry name" value="GNTR-FAMILY TRANSCRIPTIONAL REGULATOR"/>
    <property type="match status" value="1"/>
</dbReference>
<dbReference type="SMART" id="SM00345">
    <property type="entry name" value="HTH_GNTR"/>
    <property type="match status" value="1"/>
</dbReference>
<dbReference type="PROSITE" id="PS50949">
    <property type="entry name" value="HTH_GNTR"/>
    <property type="match status" value="1"/>
</dbReference>
<gene>
    <name evidence="5" type="primary">yvoA_3</name>
    <name evidence="5" type="ORF">Mgrana_02343</name>
</gene>
<accession>A0A399F7X2</accession>
<dbReference type="GO" id="GO:0003700">
    <property type="term" value="F:DNA-binding transcription factor activity"/>
    <property type="evidence" value="ECO:0007669"/>
    <property type="project" value="InterPro"/>
</dbReference>
<keyword evidence="6" id="KW-1185">Reference proteome</keyword>
<dbReference type="GO" id="GO:0003677">
    <property type="term" value="F:DNA binding"/>
    <property type="evidence" value="ECO:0007669"/>
    <property type="project" value="UniProtKB-KW"/>
</dbReference>
<name>A0A399F7X2_9DEIN</name>
<dbReference type="RefSeq" id="WP_147021211.1">
    <property type="nucleotide sequence ID" value="NZ_BJXM01000021.1"/>
</dbReference>